<dbReference type="EMBL" id="PUEJ01000011">
    <property type="protein sequence ID" value="PRH84810.1"/>
    <property type="molecule type" value="Genomic_DNA"/>
</dbReference>
<dbReference type="Pfam" id="PF06150">
    <property type="entry name" value="ChaB"/>
    <property type="match status" value="1"/>
</dbReference>
<keyword evidence="2" id="KW-1185">Reference proteome</keyword>
<evidence type="ECO:0008006" key="3">
    <source>
        <dbReference type="Google" id="ProtNLM"/>
    </source>
</evidence>
<dbReference type="InterPro" id="IPR009317">
    <property type="entry name" value="ChaB"/>
</dbReference>
<dbReference type="Gene3D" id="1.10.1740.70">
    <property type="entry name" value="ChaB"/>
    <property type="match status" value="1"/>
</dbReference>
<evidence type="ECO:0000313" key="1">
    <source>
        <dbReference type="EMBL" id="PRH84810.1"/>
    </source>
</evidence>
<dbReference type="AlphaFoldDB" id="A0A2S9Q663"/>
<dbReference type="SUPFAM" id="SSF140376">
    <property type="entry name" value="ChaB-like"/>
    <property type="match status" value="1"/>
</dbReference>
<dbReference type="InterPro" id="IPR037205">
    <property type="entry name" value="ChaB_sf"/>
</dbReference>
<organism evidence="1 2">
    <name type="scientific">Labrys okinawensis</name>
    <dbReference type="NCBI Taxonomy" id="346911"/>
    <lineage>
        <taxon>Bacteria</taxon>
        <taxon>Pseudomonadati</taxon>
        <taxon>Pseudomonadota</taxon>
        <taxon>Alphaproteobacteria</taxon>
        <taxon>Hyphomicrobiales</taxon>
        <taxon>Xanthobacteraceae</taxon>
        <taxon>Labrys</taxon>
    </lineage>
</organism>
<protein>
    <recommendedName>
        <fullName evidence="3">Cation transporter</fullName>
    </recommendedName>
</protein>
<comment type="caution">
    <text evidence="1">The sequence shown here is derived from an EMBL/GenBank/DDBJ whole genome shotgun (WGS) entry which is preliminary data.</text>
</comment>
<dbReference type="OrthoDB" id="73307at2"/>
<dbReference type="Proteomes" id="UP000237682">
    <property type="component" value="Unassembled WGS sequence"/>
</dbReference>
<accession>A0A2S9Q663</accession>
<evidence type="ECO:0000313" key="2">
    <source>
        <dbReference type="Proteomes" id="UP000237682"/>
    </source>
</evidence>
<gene>
    <name evidence="1" type="ORF">C5L14_25075</name>
</gene>
<sequence length="71" mass="8529">MPYPTIEDLPLMLRARLPHHAQEIYRAAFNHAWEDNVRCNSRRREEIAHRVAWTAVKTRYHKEGDHWVALP</sequence>
<dbReference type="RefSeq" id="WP_105864800.1">
    <property type="nucleotide sequence ID" value="NZ_PUEJ01000011.1"/>
</dbReference>
<name>A0A2S9Q663_9HYPH</name>
<proteinExistence type="predicted"/>
<reference evidence="1 2" key="1">
    <citation type="submission" date="2018-02" db="EMBL/GenBank/DDBJ databases">
        <title>Whole genome sequencing of endophytic bacterium.</title>
        <authorList>
            <person name="Eedara R."/>
            <person name="Podile A.R."/>
        </authorList>
    </citation>
    <scope>NUCLEOTIDE SEQUENCE [LARGE SCALE GENOMIC DNA]</scope>
    <source>
        <strain evidence="1 2">RP1T</strain>
    </source>
</reference>